<name>A0A2N9HD82_FAGSY</name>
<evidence type="ECO:0000259" key="2">
    <source>
        <dbReference type="Pfam" id="PF13976"/>
    </source>
</evidence>
<dbReference type="CDD" id="cd09272">
    <property type="entry name" value="RNase_HI_RT_Ty1"/>
    <property type="match status" value="1"/>
</dbReference>
<dbReference type="SUPFAM" id="SSF56672">
    <property type="entry name" value="DNA/RNA polymerases"/>
    <property type="match status" value="1"/>
</dbReference>
<evidence type="ECO:0000313" key="4">
    <source>
        <dbReference type="EMBL" id="SPD09544.1"/>
    </source>
</evidence>
<feature type="domain" description="Reverse transcriptase Ty1/copia-type" evidence="1">
    <location>
        <begin position="450"/>
        <end position="692"/>
    </location>
</feature>
<accession>A0A2N9HD82</accession>
<proteinExistence type="predicted"/>
<evidence type="ECO:0008006" key="5">
    <source>
        <dbReference type="Google" id="ProtNLM"/>
    </source>
</evidence>
<dbReference type="Pfam" id="PF13976">
    <property type="entry name" value="gag_pre-integrs"/>
    <property type="match status" value="1"/>
</dbReference>
<protein>
    <recommendedName>
        <fullName evidence="5">Reverse transcriptase Ty1/copia-type domain-containing protein</fullName>
    </recommendedName>
</protein>
<dbReference type="PANTHER" id="PTHR11439:SF455">
    <property type="entry name" value="RLK (RECEPTOR-LIKE PROTEIN KINASE) 8, PUTATIVE-RELATED"/>
    <property type="match status" value="1"/>
</dbReference>
<evidence type="ECO:0000259" key="3">
    <source>
        <dbReference type="Pfam" id="PF25597"/>
    </source>
</evidence>
<sequence>MLGIGKTQLVPSFSCPKILIGYGELRLFPFFGQSLLRIWLSKAGLIFQCCSPENLPKAPEWLVTSTSRDESMVYWHSKDYLPTHSRARIMQIHFQHCTLSRKVDLYAHLLIHEQRLSMHTSNTEPLFPSANMVSKGALLNVAEAVTMVSTDGHNALSLGHVALTCYNRFNQAYQHDITPQVQAFTAAASSSSDLNWLMSTLVRIKFTWEMVKDLQSGRILLKGKRNHGLYSLLPPPVSSASPAAYLGVRTSLDGWHSRLGHPSLRIVRHVIAKNNLDLLRSSASTICHACQLGKSHSLNHKGYRCLHISSGRIYIARNVVFDESQFPFATVSDSSSSSVSSSMLLPSRLQLDSTSSLSSSPSSPLNLEPCSSPTDPLVLQHPVPQPAPSHPMVTRSKNNVHCPKHLPNDFQALLTESSACAAEPSCFTVASKSPAWREAMNHEFTALMKNGTWTLVPRKPTMNLVGCKWVFKIKKKPDGFVERYKARLVAKGFHQQPGIDYTDTFSPVVKPTTIRTVLSIAVSSNWCIRQLDVQNAFLHGTLEENVFMVQPPGFIHPAFPDHVCHLKKALYGLKQAPRAWFSRLTSKLLEFGFVGSRSDSSLYILSTGSSLIYFLIYVDDIIVTGPSQPAIMQLIGSLQLEFALKDLGPLHYFLGVEALPDSQGLFLTQRKYILDLLKRAHMVEAKSISSPMSSSTTLSQFTGEAFSDPSLYRSIVGSLHAVKRILRYLKHTISHGLLLRRQSSSLLHAFSDSDWAGCPDDRRSTTGYCIFLGSNLISWSSRKQATVSRSSTEAEYRAIAHATAEVTWLQSLLRDLGIFLSSPPTLWCDNIGATYLTANPVFHARTKHIEIDLHFVRDKVASGCLLVKFISGKDQVADIFTKPLVASRFAFLRDNLNVAALLLRLRGSIEDTVVTCSRLSKDTSVSQPIPSKTSPTTDQSYFNSTSDKSALSLSLVSDDKDRIGSVSSNLGLAMPEMDCQGRVAAAMVCQVHVFIDIFHSKLCALAKALLDSGGLYKTLFAPENSAALHLLGIFWKNIHLLCSP</sequence>
<dbReference type="InterPro" id="IPR025724">
    <property type="entry name" value="GAG-pre-integrase_dom"/>
</dbReference>
<feature type="domain" description="Retroviral polymerase SH3-like" evidence="3">
    <location>
        <begin position="297"/>
        <end position="331"/>
    </location>
</feature>
<dbReference type="EMBL" id="OIVN01003215">
    <property type="protein sequence ID" value="SPD09544.1"/>
    <property type="molecule type" value="Genomic_DNA"/>
</dbReference>
<gene>
    <name evidence="4" type="ORF">FSB_LOCUS37426</name>
</gene>
<feature type="domain" description="GAG-pre-integrase" evidence="2">
    <location>
        <begin position="229"/>
        <end position="295"/>
    </location>
</feature>
<dbReference type="InterPro" id="IPR043502">
    <property type="entry name" value="DNA/RNA_pol_sf"/>
</dbReference>
<dbReference type="PANTHER" id="PTHR11439">
    <property type="entry name" value="GAG-POL-RELATED RETROTRANSPOSON"/>
    <property type="match status" value="1"/>
</dbReference>
<reference evidence="4" key="1">
    <citation type="submission" date="2018-02" db="EMBL/GenBank/DDBJ databases">
        <authorList>
            <person name="Cohen D.B."/>
            <person name="Kent A.D."/>
        </authorList>
    </citation>
    <scope>NUCLEOTIDE SEQUENCE</scope>
</reference>
<dbReference type="Pfam" id="PF07727">
    <property type="entry name" value="RVT_2"/>
    <property type="match status" value="1"/>
</dbReference>
<dbReference type="InterPro" id="IPR057670">
    <property type="entry name" value="SH3_retrovirus"/>
</dbReference>
<dbReference type="AlphaFoldDB" id="A0A2N9HD82"/>
<evidence type="ECO:0000259" key="1">
    <source>
        <dbReference type="Pfam" id="PF07727"/>
    </source>
</evidence>
<organism evidence="4">
    <name type="scientific">Fagus sylvatica</name>
    <name type="common">Beechnut</name>
    <dbReference type="NCBI Taxonomy" id="28930"/>
    <lineage>
        <taxon>Eukaryota</taxon>
        <taxon>Viridiplantae</taxon>
        <taxon>Streptophyta</taxon>
        <taxon>Embryophyta</taxon>
        <taxon>Tracheophyta</taxon>
        <taxon>Spermatophyta</taxon>
        <taxon>Magnoliopsida</taxon>
        <taxon>eudicotyledons</taxon>
        <taxon>Gunneridae</taxon>
        <taxon>Pentapetalae</taxon>
        <taxon>rosids</taxon>
        <taxon>fabids</taxon>
        <taxon>Fagales</taxon>
        <taxon>Fagaceae</taxon>
        <taxon>Fagus</taxon>
    </lineage>
</organism>
<dbReference type="InterPro" id="IPR013103">
    <property type="entry name" value="RVT_2"/>
</dbReference>
<dbReference type="Pfam" id="PF25597">
    <property type="entry name" value="SH3_retrovirus"/>
    <property type="match status" value="1"/>
</dbReference>